<dbReference type="STRING" id="1391654.AKJ09_09326"/>
<dbReference type="Proteomes" id="UP000064967">
    <property type="component" value="Chromosome"/>
</dbReference>
<reference evidence="1 2" key="1">
    <citation type="submission" date="2015-08" db="EMBL/GenBank/DDBJ databases">
        <authorList>
            <person name="Babu N.S."/>
            <person name="Beckwith C.J."/>
            <person name="Beseler K.G."/>
            <person name="Brison A."/>
            <person name="Carone J.V."/>
            <person name="Caskin T.P."/>
            <person name="Diamond M."/>
            <person name="Durham M.E."/>
            <person name="Foxe J.M."/>
            <person name="Go M."/>
            <person name="Henderson B.A."/>
            <person name="Jones I.B."/>
            <person name="McGettigan J.A."/>
            <person name="Micheletti S.J."/>
            <person name="Nasrallah M.E."/>
            <person name="Ortiz D."/>
            <person name="Piller C.R."/>
            <person name="Privatt S.R."/>
            <person name="Schneider S.L."/>
            <person name="Sharp S."/>
            <person name="Smith T.C."/>
            <person name="Stanton J.D."/>
            <person name="Ullery H.E."/>
            <person name="Wilson R.J."/>
            <person name="Serrano M.G."/>
            <person name="Buck G."/>
            <person name="Lee V."/>
            <person name="Wang Y."/>
            <person name="Carvalho R."/>
            <person name="Voegtly L."/>
            <person name="Shi R."/>
            <person name="Duckworth R."/>
            <person name="Johnson A."/>
            <person name="Loviza R."/>
            <person name="Walstead R."/>
            <person name="Shah Z."/>
            <person name="Kiflezghi M."/>
            <person name="Wade K."/>
            <person name="Ball S.L."/>
            <person name="Bradley K.W."/>
            <person name="Asai D.J."/>
            <person name="Bowman C.A."/>
            <person name="Russell D.A."/>
            <person name="Pope W.H."/>
            <person name="Jacobs-Sera D."/>
            <person name="Hendrix R.W."/>
            <person name="Hatfull G.F."/>
        </authorList>
    </citation>
    <scope>NUCLEOTIDE SEQUENCE [LARGE SCALE GENOMIC DNA]</scope>
    <source>
        <strain evidence="1 2">DSM 27648</strain>
    </source>
</reference>
<organism evidence="1 2">
    <name type="scientific">Labilithrix luteola</name>
    <dbReference type="NCBI Taxonomy" id="1391654"/>
    <lineage>
        <taxon>Bacteria</taxon>
        <taxon>Pseudomonadati</taxon>
        <taxon>Myxococcota</taxon>
        <taxon>Polyangia</taxon>
        <taxon>Polyangiales</taxon>
        <taxon>Labilitrichaceae</taxon>
        <taxon>Labilithrix</taxon>
    </lineage>
</organism>
<keyword evidence="2" id="KW-1185">Reference proteome</keyword>
<evidence type="ECO:0000313" key="2">
    <source>
        <dbReference type="Proteomes" id="UP000064967"/>
    </source>
</evidence>
<dbReference type="EMBL" id="CP012333">
    <property type="protein sequence ID" value="AKV02663.1"/>
    <property type="molecule type" value="Genomic_DNA"/>
</dbReference>
<sequence>MADSRKRDHEWGSLSHRRDGPRVISTAYRNDSFPCANERYLVRNSRVGIRNS</sequence>
<proteinExistence type="predicted"/>
<evidence type="ECO:0000313" key="1">
    <source>
        <dbReference type="EMBL" id="AKV02663.1"/>
    </source>
</evidence>
<dbReference type="KEGG" id="llu:AKJ09_09326"/>
<protein>
    <submittedName>
        <fullName evidence="1">Uncharacterized protein</fullName>
    </submittedName>
</protein>
<gene>
    <name evidence="1" type="ORF">AKJ09_09326</name>
</gene>
<accession>A0A0K1QAA1</accession>
<name>A0A0K1QAA1_9BACT</name>
<dbReference type="AlphaFoldDB" id="A0A0K1QAA1"/>